<dbReference type="OrthoDB" id="9777385at2"/>
<dbReference type="AlphaFoldDB" id="A0A2T1A0U5"/>
<dbReference type="Gene3D" id="3.30.70.360">
    <property type="match status" value="1"/>
</dbReference>
<evidence type="ECO:0000259" key="3">
    <source>
        <dbReference type="Pfam" id="PF07687"/>
    </source>
</evidence>
<dbReference type="RefSeq" id="WP_106348729.1">
    <property type="nucleotide sequence ID" value="NZ_PVUE01000006.1"/>
</dbReference>
<dbReference type="Pfam" id="PF07687">
    <property type="entry name" value="M20_dimer"/>
    <property type="match status" value="1"/>
</dbReference>
<evidence type="ECO:0000313" key="5">
    <source>
        <dbReference type="Proteomes" id="UP000237752"/>
    </source>
</evidence>
<accession>A0A2T1A0U5</accession>
<keyword evidence="2" id="KW-0464">Manganese</keyword>
<comment type="cofactor">
    <cofactor evidence="2">
        <name>Mn(2+)</name>
        <dbReference type="ChEBI" id="CHEBI:29035"/>
    </cofactor>
    <text evidence="2">The Mn(2+) ion enhances activity.</text>
</comment>
<dbReference type="NCBIfam" id="TIGR01891">
    <property type="entry name" value="amidohydrolases"/>
    <property type="match status" value="1"/>
</dbReference>
<feature type="binding site" evidence="2">
    <location>
        <position position="112"/>
    </location>
    <ligand>
        <name>Mn(2+)</name>
        <dbReference type="ChEBI" id="CHEBI:29035"/>
        <label>2</label>
    </ligand>
</feature>
<feature type="binding site" evidence="2">
    <location>
        <position position="110"/>
    </location>
    <ligand>
        <name>Mn(2+)</name>
        <dbReference type="ChEBI" id="CHEBI:29035"/>
        <label>2</label>
    </ligand>
</feature>
<dbReference type="Gene3D" id="3.40.630.10">
    <property type="entry name" value="Zn peptidases"/>
    <property type="match status" value="1"/>
</dbReference>
<dbReference type="FunFam" id="3.30.70.360:FF:000001">
    <property type="entry name" value="N-acetyldiaminopimelate deacetylase"/>
    <property type="match status" value="1"/>
</dbReference>
<reference evidence="4 5" key="1">
    <citation type="submission" date="2018-03" db="EMBL/GenBank/DDBJ databases">
        <title>Genomic Encyclopedia of Archaeal and Bacterial Type Strains, Phase II (KMG-II): from individual species to whole genera.</title>
        <authorList>
            <person name="Goeker M."/>
        </authorList>
    </citation>
    <scope>NUCLEOTIDE SEQUENCE [LARGE SCALE GENOMIC DNA]</scope>
    <source>
        <strain evidence="4 5">DSM 100065</strain>
    </source>
</reference>
<keyword evidence="2" id="KW-0479">Metal-binding</keyword>
<name>A0A2T1A0U5_9ACTN</name>
<dbReference type="GO" id="GO:0050118">
    <property type="term" value="F:N-acetyldiaminopimelate deacetylase activity"/>
    <property type="evidence" value="ECO:0007669"/>
    <property type="project" value="UniProtKB-ARBA"/>
</dbReference>
<keyword evidence="5" id="KW-1185">Reference proteome</keyword>
<dbReference type="InterPro" id="IPR017439">
    <property type="entry name" value="Amidohydrolase"/>
</dbReference>
<dbReference type="InterPro" id="IPR011650">
    <property type="entry name" value="Peptidase_M20_dimer"/>
</dbReference>
<evidence type="ECO:0000256" key="1">
    <source>
        <dbReference type="ARBA" id="ARBA00022801"/>
    </source>
</evidence>
<dbReference type="Pfam" id="PF01546">
    <property type="entry name" value="Peptidase_M20"/>
    <property type="match status" value="1"/>
</dbReference>
<dbReference type="SUPFAM" id="SSF53187">
    <property type="entry name" value="Zn-dependent exopeptidases"/>
    <property type="match status" value="1"/>
</dbReference>
<organism evidence="4 5">
    <name type="scientific">Antricoccus suffuscus</name>
    <dbReference type="NCBI Taxonomy" id="1629062"/>
    <lineage>
        <taxon>Bacteria</taxon>
        <taxon>Bacillati</taxon>
        <taxon>Actinomycetota</taxon>
        <taxon>Actinomycetes</taxon>
        <taxon>Geodermatophilales</taxon>
        <taxon>Antricoccaceae</taxon>
        <taxon>Antricoccus</taxon>
    </lineage>
</organism>
<dbReference type="Proteomes" id="UP000237752">
    <property type="component" value="Unassembled WGS sequence"/>
</dbReference>
<dbReference type="PIRSF" id="PIRSF005962">
    <property type="entry name" value="Pept_M20D_amidohydro"/>
    <property type="match status" value="1"/>
</dbReference>
<feature type="domain" description="Peptidase M20 dimerisation" evidence="3">
    <location>
        <begin position="195"/>
        <end position="290"/>
    </location>
</feature>
<keyword evidence="1 4" id="KW-0378">Hydrolase</keyword>
<protein>
    <submittedName>
        <fullName evidence="4">Hippurate hydrolase</fullName>
    </submittedName>
</protein>
<comment type="caution">
    <text evidence="4">The sequence shown here is derived from an EMBL/GenBank/DDBJ whole genome shotgun (WGS) entry which is preliminary data.</text>
</comment>
<proteinExistence type="predicted"/>
<dbReference type="GO" id="GO:0019877">
    <property type="term" value="P:diaminopimelate biosynthetic process"/>
    <property type="evidence" value="ECO:0007669"/>
    <property type="project" value="UniProtKB-ARBA"/>
</dbReference>
<evidence type="ECO:0000313" key="4">
    <source>
        <dbReference type="EMBL" id="PRZ42226.1"/>
    </source>
</evidence>
<dbReference type="SUPFAM" id="SSF55031">
    <property type="entry name" value="Bacterial exopeptidase dimerisation domain"/>
    <property type="match status" value="1"/>
</dbReference>
<feature type="binding site" evidence="2">
    <location>
        <position position="146"/>
    </location>
    <ligand>
        <name>Mn(2+)</name>
        <dbReference type="ChEBI" id="CHEBI:29035"/>
        <label>2</label>
    </ligand>
</feature>
<gene>
    <name evidence="4" type="ORF">CLV47_10697</name>
</gene>
<feature type="binding site" evidence="2">
    <location>
        <position position="173"/>
    </location>
    <ligand>
        <name>Mn(2+)</name>
        <dbReference type="ChEBI" id="CHEBI:29035"/>
        <label>1</label>
    </ligand>
</feature>
<sequence>MNTELADVPGIAAGLTELYKDLHSHPELSFAEHRTAGIVATRLTALGYEVQTGIGGTGVVGVLRRGEGRTVLLRADMDGLPVLEATGLDYASTARSTDRDGRDVPVMHACGHDMHVACLLGAADALVRRADAWSGTLVVLFQPAEEQGAGALAMVADGLYDRVPKPDVVLGQHVAPVAAGLVGVHAGAAFAAADSFDVRLFGQGGHGSRPETTTDPIVMAAATVMRLQTVVAREITPSQMAVLTVGQIHSGTANNIISDEAMLGLSLRSADESVRTRLKDAVHRVVRAEAQASGTDREPEITLKESFPVLRNDAAATARVNVAFRQTFGDSMVVDPGTVSGSEDVGQLATAVEAPIVFWLFGGTDPDKYRAAVAAGTIERDIPSNHSAYFAPQIRPTLDTGIAALIVAALEWLGLK</sequence>
<dbReference type="InterPro" id="IPR036264">
    <property type="entry name" value="Bact_exopeptidase_dim_dom"/>
</dbReference>
<evidence type="ECO:0000256" key="2">
    <source>
        <dbReference type="PIRSR" id="PIRSR005962-1"/>
    </source>
</evidence>
<dbReference type="InterPro" id="IPR002933">
    <property type="entry name" value="Peptidase_M20"/>
</dbReference>
<dbReference type="PANTHER" id="PTHR11014">
    <property type="entry name" value="PEPTIDASE M20 FAMILY MEMBER"/>
    <property type="match status" value="1"/>
</dbReference>
<dbReference type="EMBL" id="PVUE01000006">
    <property type="protein sequence ID" value="PRZ42226.1"/>
    <property type="molecule type" value="Genomic_DNA"/>
</dbReference>
<dbReference type="PANTHER" id="PTHR11014:SF63">
    <property type="entry name" value="METALLOPEPTIDASE, PUTATIVE (AFU_ORTHOLOGUE AFUA_6G09600)-RELATED"/>
    <property type="match status" value="1"/>
</dbReference>
<dbReference type="GO" id="GO:0046872">
    <property type="term" value="F:metal ion binding"/>
    <property type="evidence" value="ECO:0007669"/>
    <property type="project" value="UniProtKB-KW"/>
</dbReference>